<evidence type="ECO:0000313" key="3">
    <source>
        <dbReference type="Proteomes" id="UP001430149"/>
    </source>
</evidence>
<organism evidence="2 3">
    <name type="scientific">Dyella flava</name>
    <dbReference type="NCBI Taxonomy" id="1920170"/>
    <lineage>
        <taxon>Bacteria</taxon>
        <taxon>Pseudomonadati</taxon>
        <taxon>Pseudomonadota</taxon>
        <taxon>Gammaproteobacteria</taxon>
        <taxon>Lysobacterales</taxon>
        <taxon>Rhodanobacteraceae</taxon>
        <taxon>Dyella</taxon>
    </lineage>
</organism>
<sequence length="123" mass="13455">MKPHAWLLVLSLVCSAVFVQGAEASQPPNLQCLVGPITKQYGNTPWLVYSCDDHMSVVIVTAPNSPATPFYFFFYRSDGGYNLRGEGTGDKHLTDAAYAELKLLTDAQIMSLVAETQKLSAKK</sequence>
<dbReference type="RefSeq" id="WP_204680496.1">
    <property type="nucleotide sequence ID" value="NZ_BSNR01000005.1"/>
</dbReference>
<evidence type="ECO:0000313" key="2">
    <source>
        <dbReference type="EMBL" id="MBM7124970.1"/>
    </source>
</evidence>
<reference evidence="2" key="1">
    <citation type="submission" date="2020-10" db="EMBL/GenBank/DDBJ databases">
        <title>Phylogeny of dyella-like bacteria.</title>
        <authorList>
            <person name="Fu J."/>
        </authorList>
    </citation>
    <scope>NUCLEOTIDE SEQUENCE</scope>
    <source>
        <strain evidence="2">DHOC52</strain>
    </source>
</reference>
<keyword evidence="1" id="KW-0732">Signal</keyword>
<feature type="chain" id="PRO_5045088411" evidence="1">
    <location>
        <begin position="25"/>
        <end position="123"/>
    </location>
</feature>
<protein>
    <submittedName>
        <fullName evidence="2">Uncharacterized protein</fullName>
    </submittedName>
</protein>
<dbReference type="EMBL" id="JADIKE010000030">
    <property type="protein sequence ID" value="MBM7124970.1"/>
    <property type="molecule type" value="Genomic_DNA"/>
</dbReference>
<dbReference type="Proteomes" id="UP001430149">
    <property type="component" value="Unassembled WGS sequence"/>
</dbReference>
<name>A0ABS2K1P2_9GAMM</name>
<accession>A0ABS2K1P2</accession>
<feature type="signal peptide" evidence="1">
    <location>
        <begin position="1"/>
        <end position="24"/>
    </location>
</feature>
<proteinExistence type="predicted"/>
<gene>
    <name evidence="2" type="ORF">ISP19_06210</name>
</gene>
<evidence type="ECO:0000256" key="1">
    <source>
        <dbReference type="SAM" id="SignalP"/>
    </source>
</evidence>
<comment type="caution">
    <text evidence="2">The sequence shown here is derived from an EMBL/GenBank/DDBJ whole genome shotgun (WGS) entry which is preliminary data.</text>
</comment>
<keyword evidence="3" id="KW-1185">Reference proteome</keyword>